<feature type="transmembrane region" description="Helical" evidence="1">
    <location>
        <begin position="17"/>
        <end position="37"/>
    </location>
</feature>
<keyword evidence="3" id="KW-1185">Reference proteome</keyword>
<evidence type="ECO:0008006" key="4">
    <source>
        <dbReference type="Google" id="ProtNLM"/>
    </source>
</evidence>
<dbReference type="EMBL" id="JAPNQM010000005">
    <property type="protein sequence ID" value="MDL0117388.1"/>
    <property type="molecule type" value="Genomic_DNA"/>
</dbReference>
<dbReference type="Proteomes" id="UP001176210">
    <property type="component" value="Unassembled WGS sequence"/>
</dbReference>
<organism evidence="2 3">
    <name type="scientific">Mammaliicoccus sciuri</name>
    <name type="common">Staphylococcus sciuri</name>
    <dbReference type="NCBI Taxonomy" id="1296"/>
    <lineage>
        <taxon>Bacteria</taxon>
        <taxon>Bacillati</taxon>
        <taxon>Bacillota</taxon>
        <taxon>Bacilli</taxon>
        <taxon>Bacillales</taxon>
        <taxon>Staphylococcaceae</taxon>
        <taxon>Mammaliicoccus</taxon>
    </lineage>
</organism>
<name>A0ABT7HZT6_MAMSC</name>
<keyword evidence="1" id="KW-0472">Membrane</keyword>
<sequence length="180" mass="21220">MDNIFIILSIKEGWSTLLSAILGAILGSSITSTINYYNSKRQLLNDLDSKSEFRKRLYDVASNPTPCMKDVLTIRTSLRFIKKNTKNNTQEDFDMITNDIIDFCDTIENEYYNSLYKKNFKLTNKDTKILQLYTRYLLKHHWEKNQVKLFGSALWEGQNLGYINELKYEIQKIESQYLKN</sequence>
<evidence type="ECO:0000313" key="3">
    <source>
        <dbReference type="Proteomes" id="UP001176210"/>
    </source>
</evidence>
<evidence type="ECO:0000256" key="1">
    <source>
        <dbReference type="SAM" id="Phobius"/>
    </source>
</evidence>
<reference evidence="2" key="2">
    <citation type="journal article" date="2023" name="Vet. Microbiol.">
        <title>Emergence of livestock-associated Mammaliicoccus sciuri ST71 co-harbouring mecA and mecC genes in Brazil.</title>
        <authorList>
            <person name="de Moura G.S."/>
            <person name="de Carvalho E."/>
            <person name="Ramos Sanchez E.M."/>
            <person name="Sellera F.P."/>
            <person name="Marques M.F.S."/>
            <person name="Heinemann M.B."/>
            <person name="De Vliegher S."/>
            <person name="Souza F.N."/>
            <person name="Mota R.A."/>
        </authorList>
    </citation>
    <scope>NUCLEOTIDE SEQUENCE</scope>
    <source>
        <strain evidence="2">BR656</strain>
    </source>
</reference>
<comment type="caution">
    <text evidence="2">The sequence shown here is derived from an EMBL/GenBank/DDBJ whole genome shotgun (WGS) entry which is preliminary data.</text>
</comment>
<reference evidence="2" key="1">
    <citation type="submission" date="2022-09" db="EMBL/GenBank/DDBJ databases">
        <authorList>
            <person name="De Moura G.S."/>
            <person name="Carvalho E."/>
            <person name="Ramos Sanchez E.M."/>
            <person name="Sellera F.P."/>
            <person name="Marques M.F.S."/>
            <person name="Heinemann M.B."/>
            <person name="De Vliegher S."/>
            <person name="Souza F.N."/>
            <person name="Mota R.A."/>
        </authorList>
    </citation>
    <scope>NUCLEOTIDE SEQUENCE</scope>
    <source>
        <strain evidence="2">BR656</strain>
    </source>
</reference>
<accession>A0ABT7HZT6</accession>
<proteinExistence type="predicted"/>
<gene>
    <name evidence="2" type="ORF">OWO77_10510</name>
</gene>
<evidence type="ECO:0000313" key="2">
    <source>
        <dbReference type="EMBL" id="MDL0117388.1"/>
    </source>
</evidence>
<keyword evidence="1" id="KW-0812">Transmembrane</keyword>
<dbReference type="RefSeq" id="WP_239705809.1">
    <property type="nucleotide sequence ID" value="NZ_CP120185.1"/>
</dbReference>
<protein>
    <recommendedName>
        <fullName evidence="4">DUF4760 domain-containing protein</fullName>
    </recommendedName>
</protein>
<keyword evidence="1" id="KW-1133">Transmembrane helix</keyword>